<keyword evidence="2" id="KW-1185">Reference proteome</keyword>
<name>A0A6A6U6A3_9PEZI</name>
<gene>
    <name evidence="1" type="ORF">BT63DRAFT_426330</name>
</gene>
<dbReference type="SFLD" id="SFLDS00003">
    <property type="entry name" value="Haloacid_Dehalogenase"/>
    <property type="match status" value="1"/>
</dbReference>
<dbReference type="InterPro" id="IPR023214">
    <property type="entry name" value="HAD_sf"/>
</dbReference>
<dbReference type="Gene3D" id="1.10.150.240">
    <property type="entry name" value="Putative phosphatase, domain 2"/>
    <property type="match status" value="1"/>
</dbReference>
<dbReference type="SFLD" id="SFLDG01129">
    <property type="entry name" value="C1.5:_HAD__Beta-PGM__Phosphata"/>
    <property type="match status" value="1"/>
</dbReference>
<reference evidence="1" key="1">
    <citation type="journal article" date="2020" name="Stud. Mycol.">
        <title>101 Dothideomycetes genomes: a test case for predicting lifestyles and emergence of pathogens.</title>
        <authorList>
            <person name="Haridas S."/>
            <person name="Albert R."/>
            <person name="Binder M."/>
            <person name="Bloem J."/>
            <person name="Labutti K."/>
            <person name="Salamov A."/>
            <person name="Andreopoulos B."/>
            <person name="Baker S."/>
            <person name="Barry K."/>
            <person name="Bills G."/>
            <person name="Bluhm B."/>
            <person name="Cannon C."/>
            <person name="Castanera R."/>
            <person name="Culley D."/>
            <person name="Daum C."/>
            <person name="Ezra D."/>
            <person name="Gonzalez J."/>
            <person name="Henrissat B."/>
            <person name="Kuo A."/>
            <person name="Liang C."/>
            <person name="Lipzen A."/>
            <person name="Lutzoni F."/>
            <person name="Magnuson J."/>
            <person name="Mondo S."/>
            <person name="Nolan M."/>
            <person name="Ohm R."/>
            <person name="Pangilinan J."/>
            <person name="Park H.-J."/>
            <person name="Ramirez L."/>
            <person name="Alfaro M."/>
            <person name="Sun H."/>
            <person name="Tritt A."/>
            <person name="Yoshinaga Y."/>
            <person name="Zwiers L.-H."/>
            <person name="Turgeon B."/>
            <person name="Goodwin S."/>
            <person name="Spatafora J."/>
            <person name="Crous P."/>
            <person name="Grigoriev I."/>
        </authorList>
    </citation>
    <scope>NUCLEOTIDE SEQUENCE</scope>
    <source>
        <strain evidence="1">CBS 115976</strain>
    </source>
</reference>
<dbReference type="NCBIfam" id="TIGR01509">
    <property type="entry name" value="HAD-SF-IA-v3"/>
    <property type="match status" value="1"/>
</dbReference>
<protein>
    <submittedName>
        <fullName evidence="1">Putative HAD superfamily hydrolase</fullName>
    </submittedName>
</protein>
<dbReference type="Pfam" id="PF13419">
    <property type="entry name" value="HAD_2"/>
    <property type="match status" value="1"/>
</dbReference>
<dbReference type="PANTHER" id="PTHR18901">
    <property type="entry name" value="2-DEOXYGLUCOSE-6-PHOSPHATE PHOSPHATASE 2"/>
    <property type="match status" value="1"/>
</dbReference>
<dbReference type="OrthoDB" id="40579at2759"/>
<organism evidence="1 2">
    <name type="scientific">Microthyrium microscopicum</name>
    <dbReference type="NCBI Taxonomy" id="703497"/>
    <lineage>
        <taxon>Eukaryota</taxon>
        <taxon>Fungi</taxon>
        <taxon>Dikarya</taxon>
        <taxon>Ascomycota</taxon>
        <taxon>Pezizomycotina</taxon>
        <taxon>Dothideomycetes</taxon>
        <taxon>Dothideomycetes incertae sedis</taxon>
        <taxon>Microthyriales</taxon>
        <taxon>Microthyriaceae</taxon>
        <taxon>Microthyrium</taxon>
    </lineage>
</organism>
<dbReference type="GO" id="GO:0016791">
    <property type="term" value="F:phosphatase activity"/>
    <property type="evidence" value="ECO:0007669"/>
    <property type="project" value="UniProtKB-ARBA"/>
</dbReference>
<evidence type="ECO:0000313" key="2">
    <source>
        <dbReference type="Proteomes" id="UP000799302"/>
    </source>
</evidence>
<dbReference type="FunFam" id="1.10.150.240:FF:000001">
    <property type="entry name" value="Haloacid dehalogenase-like hydrolase domain"/>
    <property type="match status" value="1"/>
</dbReference>
<dbReference type="Gene3D" id="3.40.50.1000">
    <property type="entry name" value="HAD superfamily/HAD-like"/>
    <property type="match status" value="1"/>
</dbReference>
<dbReference type="InterPro" id="IPR041492">
    <property type="entry name" value="HAD_2"/>
</dbReference>
<accession>A0A6A6U6A3</accession>
<evidence type="ECO:0000313" key="1">
    <source>
        <dbReference type="EMBL" id="KAF2667460.1"/>
    </source>
</evidence>
<dbReference type="InterPro" id="IPR006439">
    <property type="entry name" value="HAD-SF_hydro_IA"/>
</dbReference>
<proteinExistence type="predicted"/>
<dbReference type="AlphaFoldDB" id="A0A6A6U6A3"/>
<dbReference type="PANTHER" id="PTHR18901:SF38">
    <property type="entry name" value="PSEUDOURIDINE-5'-PHOSPHATASE"/>
    <property type="match status" value="1"/>
</dbReference>
<dbReference type="InterPro" id="IPR036412">
    <property type="entry name" value="HAD-like_sf"/>
</dbReference>
<sequence>MAQSNLTPTGLPKIRACLFDMDGLLIDSEDIYTFCTNEVLAQFGKPPLPWDVKARLQGRPGPEASEMLQAWAQLPISMDEFKKRTQELQTKHFPSTQPLPGALDLLTRLAKAREQGKVKMAVATSSHRLNFESKTGHLGHLIDIFQKEHVVVGDDPRIPKGRGKPAPDIYLLALSTLNEGVPKDQQIHPEECLVFEDSVPGVEAGRRAGMQVAWVPHEGLFGVYGPRKHEVLAGLTGEHKEVDSEEARAETVEMERLRGEWVDAGRGFARVRGRPGEVDDGWGRLYKNLVDFPLDSYGI</sequence>
<dbReference type="SUPFAM" id="SSF56784">
    <property type="entry name" value="HAD-like"/>
    <property type="match status" value="1"/>
</dbReference>
<dbReference type="Proteomes" id="UP000799302">
    <property type="component" value="Unassembled WGS sequence"/>
</dbReference>
<dbReference type="EMBL" id="MU004237">
    <property type="protein sequence ID" value="KAF2667460.1"/>
    <property type="molecule type" value="Genomic_DNA"/>
</dbReference>
<dbReference type="InterPro" id="IPR023198">
    <property type="entry name" value="PGP-like_dom2"/>
</dbReference>
<keyword evidence="1" id="KW-0378">Hydrolase</keyword>